<evidence type="ECO:0000259" key="3">
    <source>
        <dbReference type="Pfam" id="PF06276"/>
    </source>
</evidence>
<accession>A0A286DRS5</accession>
<reference evidence="5" key="1">
    <citation type="submission" date="2017-09" db="EMBL/GenBank/DDBJ databases">
        <authorList>
            <person name="Varghese N."/>
            <person name="Submissions S."/>
        </authorList>
    </citation>
    <scope>NUCLEOTIDE SEQUENCE [LARGE SCALE GENOMIC DNA]</scope>
    <source>
        <strain evidence="5">JKS000234</strain>
    </source>
</reference>
<dbReference type="InterPro" id="IPR037455">
    <property type="entry name" value="LucA/IucC-like"/>
</dbReference>
<evidence type="ECO:0000313" key="4">
    <source>
        <dbReference type="EMBL" id="SOD61355.1"/>
    </source>
</evidence>
<feature type="domain" description="Aerobactin siderophore biosynthesis IucA/IucC-like C-terminal" evidence="3">
    <location>
        <begin position="390"/>
        <end position="544"/>
    </location>
</feature>
<dbReference type="InterPro" id="IPR022770">
    <property type="entry name" value="IucA/IucC-like_C"/>
</dbReference>
<sequence>MIWEQVNREMIAKILAELEYEHALYAIEKSPDRWTISIGNACWEFAASRGIWGWLHIDPASLSGGPTEADALMHQLAVVLEMNDAQTAEHLEDLYATLRGDLQLQEARQSLTAEDLIDLAPDELQCLLGGHPKFIFNKGRRGWGIDALRAYAPEYRNRFRLHWIAVRRDKFVWCHDEDCDISALLASAMDDAELNRFRQCWQALSLDGHWIAVPVHPWQWQQKIAIHFLPYLARREIIDLGEFGDSYLAQQSLRTLTNVSRPARFDIKLPLTIYNTSCYRGIPGKYIATGPLASGWLKQQFAQDETLRASGAQILAEPAAGYLAHGSYAALTEAPYRYQEMLGVIWRESPSNYLQQGEQAVLMAALMETDNAERPLIDAWISRSNLNAESWLIRMFEVVVIPFYHLMCRYGVALIAHGQNVTLVMKDNIPQRILLKDFQGDMRLVDKTFPEAASLPEPVKEVTARLSADYLIHDLQTGHFVTVLRFISRLTLRSGISETHFYRLLADVLQRYMAQHPAMAERFALFDLFRPQIIRVVLNPVKLTFSEHDRGNRMLPNYLINLDNPLYLVTRESEK</sequence>
<dbReference type="Pfam" id="PF06276">
    <property type="entry name" value="FhuF"/>
    <property type="match status" value="1"/>
</dbReference>
<comment type="pathway">
    <text evidence="1">Siderophore biosynthesis.</text>
</comment>
<organism evidence="4 5">
    <name type="scientific">Candidatus Pantoea floridensis</name>
    <dbReference type="NCBI Taxonomy" id="1938870"/>
    <lineage>
        <taxon>Bacteria</taxon>
        <taxon>Pseudomonadati</taxon>
        <taxon>Pseudomonadota</taxon>
        <taxon>Gammaproteobacteria</taxon>
        <taxon>Enterobacterales</taxon>
        <taxon>Erwiniaceae</taxon>
        <taxon>Pantoea</taxon>
    </lineage>
</organism>
<dbReference type="GO" id="GO:0019290">
    <property type="term" value="P:siderophore biosynthetic process"/>
    <property type="evidence" value="ECO:0007669"/>
    <property type="project" value="InterPro"/>
</dbReference>
<dbReference type="Pfam" id="PF04183">
    <property type="entry name" value="IucA_IucC"/>
    <property type="match status" value="1"/>
</dbReference>
<protein>
    <submittedName>
        <fullName evidence="4">Aerobactin synthase</fullName>
    </submittedName>
</protein>
<dbReference type="Gene3D" id="6.10.250.3370">
    <property type="match status" value="1"/>
</dbReference>
<dbReference type="Proteomes" id="UP000219271">
    <property type="component" value="Unassembled WGS sequence"/>
</dbReference>
<evidence type="ECO:0000259" key="2">
    <source>
        <dbReference type="Pfam" id="PF04183"/>
    </source>
</evidence>
<dbReference type="PANTHER" id="PTHR34384">
    <property type="entry name" value="L-2,3-DIAMINOPROPANOATE--CITRATE LIGASE"/>
    <property type="match status" value="1"/>
</dbReference>
<proteinExistence type="predicted"/>
<dbReference type="AlphaFoldDB" id="A0A286DRS5"/>
<dbReference type="InterPro" id="IPR007310">
    <property type="entry name" value="Aerobactin_biosyn_IucA/IucC_N"/>
</dbReference>
<dbReference type="Gene3D" id="3.30.310.280">
    <property type="match status" value="1"/>
</dbReference>
<dbReference type="Gene3D" id="1.10.510.40">
    <property type="match status" value="1"/>
</dbReference>
<dbReference type="PANTHER" id="PTHR34384:SF6">
    <property type="entry name" value="STAPHYLOFERRIN B SYNTHASE"/>
    <property type="match status" value="1"/>
</dbReference>
<evidence type="ECO:0000256" key="1">
    <source>
        <dbReference type="ARBA" id="ARBA00004924"/>
    </source>
</evidence>
<evidence type="ECO:0000313" key="5">
    <source>
        <dbReference type="Proteomes" id="UP000219271"/>
    </source>
</evidence>
<gene>
    <name evidence="4" type="ORF">SAMN06273570_5108</name>
</gene>
<name>A0A286DRS5_9GAMM</name>
<dbReference type="GO" id="GO:0016881">
    <property type="term" value="F:acid-amino acid ligase activity"/>
    <property type="evidence" value="ECO:0007669"/>
    <property type="project" value="UniProtKB-ARBA"/>
</dbReference>
<feature type="domain" description="Aerobactin siderophore biosynthesis IucA/IucC N-terminal" evidence="2">
    <location>
        <begin position="125"/>
        <end position="367"/>
    </location>
</feature>
<keyword evidence="5" id="KW-1185">Reference proteome</keyword>
<dbReference type="EMBL" id="OCMY01000003">
    <property type="protein sequence ID" value="SOD61355.1"/>
    <property type="molecule type" value="Genomic_DNA"/>
</dbReference>